<proteinExistence type="predicted"/>
<organism evidence="3">
    <name type="scientific">Graphocephala atropunctata</name>
    <dbReference type="NCBI Taxonomy" id="36148"/>
    <lineage>
        <taxon>Eukaryota</taxon>
        <taxon>Metazoa</taxon>
        <taxon>Ecdysozoa</taxon>
        <taxon>Arthropoda</taxon>
        <taxon>Hexapoda</taxon>
        <taxon>Insecta</taxon>
        <taxon>Pterygota</taxon>
        <taxon>Neoptera</taxon>
        <taxon>Paraneoptera</taxon>
        <taxon>Hemiptera</taxon>
        <taxon>Auchenorrhyncha</taxon>
        <taxon>Membracoidea</taxon>
        <taxon>Cicadellidae</taxon>
        <taxon>Cicadellinae</taxon>
        <taxon>Cicadellini</taxon>
        <taxon>Graphocephala</taxon>
    </lineage>
</organism>
<evidence type="ECO:0000313" key="3">
    <source>
        <dbReference type="EMBL" id="JAT37615.1"/>
    </source>
</evidence>
<reference evidence="3" key="1">
    <citation type="submission" date="2015-11" db="EMBL/GenBank/DDBJ databases">
        <title>De novo transcriptome assembly of four potential Pierce s Disease insect vectors from Arizona vineyards.</title>
        <authorList>
            <person name="Tassone E.E."/>
        </authorList>
    </citation>
    <scope>NUCLEOTIDE SEQUENCE</scope>
</reference>
<sequence length="100" mass="11980">MVCELLRLLRDWWKVILLYFVLAIIYTGMILAWTCSYVLTCRWCRPRKRRNGQFIFDLEKLKRNPRKITKITYHKAGPPSRTLKLVSHPVTDHSEPYNSD</sequence>
<accession>A0A1B6MP25</accession>
<gene>
    <name evidence="3" type="ORF">g.3500</name>
</gene>
<feature type="compositionally biased region" description="Basic and acidic residues" evidence="1">
    <location>
        <begin position="90"/>
        <end position="100"/>
    </location>
</feature>
<keyword evidence="2" id="KW-1133">Transmembrane helix</keyword>
<evidence type="ECO:0000256" key="2">
    <source>
        <dbReference type="SAM" id="Phobius"/>
    </source>
</evidence>
<protein>
    <submittedName>
        <fullName evidence="3">Uncharacterized protein</fullName>
    </submittedName>
</protein>
<dbReference type="AlphaFoldDB" id="A0A1B6MP25"/>
<dbReference type="EMBL" id="GEBQ01002362">
    <property type="protein sequence ID" value="JAT37615.1"/>
    <property type="molecule type" value="Transcribed_RNA"/>
</dbReference>
<feature type="transmembrane region" description="Helical" evidence="2">
    <location>
        <begin position="16"/>
        <end position="40"/>
    </location>
</feature>
<evidence type="ECO:0000256" key="1">
    <source>
        <dbReference type="SAM" id="MobiDB-lite"/>
    </source>
</evidence>
<keyword evidence="2" id="KW-0472">Membrane</keyword>
<keyword evidence="2" id="KW-0812">Transmembrane</keyword>
<feature type="region of interest" description="Disordered" evidence="1">
    <location>
        <begin position="76"/>
        <end position="100"/>
    </location>
</feature>
<name>A0A1B6MP25_9HEMI</name>